<feature type="region of interest" description="Disordered" evidence="3">
    <location>
        <begin position="626"/>
        <end position="648"/>
    </location>
</feature>
<feature type="compositionally biased region" description="Acidic residues" evidence="3">
    <location>
        <begin position="274"/>
        <end position="283"/>
    </location>
</feature>
<feature type="compositionally biased region" description="Basic and acidic residues" evidence="3">
    <location>
        <begin position="626"/>
        <end position="636"/>
    </location>
</feature>
<feature type="compositionally biased region" description="Polar residues" evidence="3">
    <location>
        <begin position="991"/>
        <end position="1013"/>
    </location>
</feature>
<feature type="compositionally biased region" description="Low complexity" evidence="3">
    <location>
        <begin position="950"/>
        <end position="962"/>
    </location>
</feature>
<evidence type="ECO:0000313" key="8">
    <source>
        <dbReference type="Proteomes" id="UP000054495"/>
    </source>
</evidence>
<dbReference type="SUPFAM" id="SSF51206">
    <property type="entry name" value="cAMP-binding domain-like"/>
    <property type="match status" value="1"/>
</dbReference>
<dbReference type="GO" id="GO:0016324">
    <property type="term" value="C:apical plasma membrane"/>
    <property type="evidence" value="ECO:0007669"/>
    <property type="project" value="TreeGrafter"/>
</dbReference>
<dbReference type="SMART" id="SM00228">
    <property type="entry name" value="PDZ"/>
    <property type="match status" value="1"/>
</dbReference>
<dbReference type="InterPro" id="IPR036964">
    <property type="entry name" value="RASGEF_cat_dom_sf"/>
</dbReference>
<dbReference type="Gene3D" id="1.10.840.10">
    <property type="entry name" value="Ras guanine-nucleotide exchange factors catalytic domain"/>
    <property type="match status" value="1"/>
</dbReference>
<name>A0A0D6LLF4_9BILA</name>
<dbReference type="InterPro" id="IPR018490">
    <property type="entry name" value="cNMP-bd_dom_sf"/>
</dbReference>
<dbReference type="Pfam" id="PF00595">
    <property type="entry name" value="PDZ"/>
    <property type="match status" value="1"/>
</dbReference>
<proteinExistence type="predicted"/>
<evidence type="ECO:0000259" key="6">
    <source>
        <dbReference type="PROSITE" id="PS50106"/>
    </source>
</evidence>
<dbReference type="CDD" id="cd00038">
    <property type="entry name" value="CAP_ED"/>
    <property type="match status" value="1"/>
</dbReference>
<evidence type="ECO:0000256" key="3">
    <source>
        <dbReference type="SAM" id="MobiDB-lite"/>
    </source>
</evidence>
<dbReference type="PROSITE" id="PS00720">
    <property type="entry name" value="RASGEF"/>
    <property type="match status" value="1"/>
</dbReference>
<protein>
    <submittedName>
        <fullName evidence="7">RasGEF domain protein</fullName>
    </submittedName>
</protein>
<dbReference type="InterPro" id="IPR014710">
    <property type="entry name" value="RmlC-like_jellyroll"/>
</dbReference>
<dbReference type="InterPro" id="IPR000595">
    <property type="entry name" value="cNMP-bd_dom"/>
</dbReference>
<dbReference type="GO" id="GO:0007265">
    <property type="term" value="P:Ras protein signal transduction"/>
    <property type="evidence" value="ECO:0007669"/>
    <property type="project" value="TreeGrafter"/>
</dbReference>
<feature type="region of interest" description="Disordered" evidence="3">
    <location>
        <begin position="991"/>
        <end position="1029"/>
    </location>
</feature>
<dbReference type="GO" id="GO:0005085">
    <property type="term" value="F:guanyl-nucleotide exchange factor activity"/>
    <property type="evidence" value="ECO:0007669"/>
    <property type="project" value="UniProtKB-KW"/>
</dbReference>
<feature type="region of interest" description="Disordered" evidence="3">
    <location>
        <begin position="929"/>
        <end position="976"/>
    </location>
</feature>
<reference evidence="7 8" key="1">
    <citation type="submission" date="2013-05" db="EMBL/GenBank/DDBJ databases">
        <title>Draft genome of the parasitic nematode Anyclostoma ceylanicum.</title>
        <authorList>
            <person name="Mitreva M."/>
        </authorList>
    </citation>
    <scope>NUCLEOTIDE SEQUENCE [LARGE SCALE GENOMIC DNA]</scope>
</reference>
<evidence type="ECO:0000259" key="4">
    <source>
        <dbReference type="PROSITE" id="PS50009"/>
    </source>
</evidence>
<dbReference type="Gene3D" id="2.30.42.10">
    <property type="match status" value="1"/>
</dbReference>
<dbReference type="InterPro" id="IPR019804">
    <property type="entry name" value="Ras_G-nucl-exch_fac_CS"/>
</dbReference>
<dbReference type="InterPro" id="IPR023578">
    <property type="entry name" value="Ras_GEF_dom_sf"/>
</dbReference>
<dbReference type="PROSITE" id="PS50042">
    <property type="entry name" value="CNMP_BINDING_3"/>
    <property type="match status" value="1"/>
</dbReference>
<feature type="domain" description="Ras-GEF" evidence="4">
    <location>
        <begin position="658"/>
        <end position="897"/>
    </location>
</feature>
<evidence type="ECO:0000313" key="7">
    <source>
        <dbReference type="EMBL" id="EPB68447.1"/>
    </source>
</evidence>
<dbReference type="AlphaFoldDB" id="A0A0D6LLF4"/>
<evidence type="ECO:0000256" key="2">
    <source>
        <dbReference type="PROSITE-ProRule" id="PRU00168"/>
    </source>
</evidence>
<evidence type="ECO:0000256" key="1">
    <source>
        <dbReference type="ARBA" id="ARBA00022658"/>
    </source>
</evidence>
<feature type="region of interest" description="Disordered" evidence="3">
    <location>
        <begin position="230"/>
        <end position="290"/>
    </location>
</feature>
<feature type="region of interest" description="Disordered" evidence="3">
    <location>
        <begin position="153"/>
        <end position="186"/>
    </location>
</feature>
<dbReference type="InterPro" id="IPR008937">
    <property type="entry name" value="Ras-like_GEF"/>
</dbReference>
<dbReference type="Proteomes" id="UP000054495">
    <property type="component" value="Unassembled WGS sequence"/>
</dbReference>
<dbReference type="PROSITE" id="PS50009">
    <property type="entry name" value="RASGEF_CAT"/>
    <property type="match status" value="1"/>
</dbReference>
<dbReference type="Pfam" id="PF00617">
    <property type="entry name" value="RasGEF"/>
    <property type="match status" value="1"/>
</dbReference>
<keyword evidence="8" id="KW-1185">Reference proteome</keyword>
<accession>A0A0D6LLF4</accession>
<dbReference type="Gene3D" id="2.60.120.10">
    <property type="entry name" value="Jelly Rolls"/>
    <property type="match status" value="2"/>
</dbReference>
<dbReference type="InterPro" id="IPR036034">
    <property type="entry name" value="PDZ_sf"/>
</dbReference>
<evidence type="ECO:0000259" key="5">
    <source>
        <dbReference type="PROSITE" id="PS50042"/>
    </source>
</evidence>
<dbReference type="PROSITE" id="PS50106">
    <property type="entry name" value="PDZ"/>
    <property type="match status" value="1"/>
</dbReference>
<gene>
    <name evidence="7" type="ORF">ANCCEY_12467</name>
</gene>
<sequence>MVKVIAKAVRHKGLAQQGLNHGLLHPVWDSHIMDPINDARFYESLIKPPRQRTQEDIRNIYDQLRQLDMFSNLYNGPLKAICANARYERHAGHHILYRFGKRNGMSCRRTQDCMLLQESEMIVIDYPDVPHIVAAPSSPQVKQMRKSVHAIDADTRAMPPPPIPPRPPRLPPSRAPPPPVPRGLPRSYPVEFPVDVPTTSTFTSVAENHRSQVYLNGLMSDEDTLVRVKHRREKSNSIGHVANGSARRLRVRSTASSTTTEGDDASGSAGADPVDSEEEDDDGSCPSHESFVDLKDSVRECLEKEPSERNGEDLAVLLDFMQHMSSFASLPMSIKRQLCLKMVFAVVNDAGTVVMHHNEKLDAWSVIVNGLVEVVKPNGERVEYKLGDSFGAEPNPAVQYHVGEMRTMVDDCEFVLVEHKIARIVLLWVNNHYNDFETNDEMTKLLERFEGALERDGMHSQQSLLNIACSVKARSRTVVYARANKDDALHFSVQGGKECGCGIFISEVQVDSPAELCGMKRGDEVLDINGQPMKYLTLAKAQEIMKGSISLTITLKSNVLGFKELLGKTERDGSKVSSKNRALAGVLTQARGSMPNVIPVKTTKAVKIGGKTSMMDKLMTILKSSKEGEDIPDEARTTTNPLRPSRSNPDITSISQYYGPVVAAQLTLQDFAVFASIEPTEYIDNLFQLESRYGSPRLEEFERIFNREMWWVATEVCSERNVQKRAKLIKKFIKVARHCRELRNFNSMFAIMSGLDKPAVRRLHSTWERISGKYIRMLEDVQQLVDPSRNMSKYRQHLAEVSQEPPVVPIYPVIKKDLTFSHEGNPTYCDKLVNFEKLRLIAKSVRAVSKLSSAPYEISSMAERSGGTISDALLHMNTFEGGNVATMRKGGRVIQPRKKVYEQALMVRKVKAYLDGLKVVDTESELDRLSYDIEPQQPGPRVRRAPSPSPSSVSSQSAESNSTDQRRFRGGGMFGVDSPQAVQKMLGLVQTSKSKGAPSPAQSPSVTGSNRGLQRNLPRVSARQQSVPTIQRTPSFKQEPVDLNKESSSVTSFYGADSSMKRPFPVYTKPPSVSVTVVQPSRFAQYAHNRSPYAMERSTRSASLTNTMLSDSMTPYFSLKGSRTLQNYISPSAVVPKENDIVFQHMSHYNDKQIFGEDAVHLMFIM</sequence>
<keyword evidence="1 2" id="KW-0344">Guanine-nucleotide releasing factor</keyword>
<dbReference type="SMART" id="SM00147">
    <property type="entry name" value="RasGEF"/>
    <property type="match status" value="1"/>
</dbReference>
<feature type="domain" description="PDZ" evidence="6">
    <location>
        <begin position="477"/>
        <end position="548"/>
    </location>
</feature>
<dbReference type="SUPFAM" id="SSF50156">
    <property type="entry name" value="PDZ domain-like"/>
    <property type="match status" value="1"/>
</dbReference>
<dbReference type="InterPro" id="IPR001478">
    <property type="entry name" value="PDZ"/>
</dbReference>
<dbReference type="CDD" id="cd00155">
    <property type="entry name" value="RasGEF"/>
    <property type="match status" value="1"/>
</dbReference>
<dbReference type="PANTHER" id="PTHR23113">
    <property type="entry name" value="GUANINE NUCLEOTIDE EXCHANGE FACTOR"/>
    <property type="match status" value="1"/>
</dbReference>
<dbReference type="InterPro" id="IPR001895">
    <property type="entry name" value="RASGEF_cat_dom"/>
</dbReference>
<feature type="compositionally biased region" description="Polar residues" evidence="3">
    <location>
        <begin position="637"/>
        <end position="648"/>
    </location>
</feature>
<feature type="domain" description="Cyclic nucleotide-binding" evidence="5">
    <location>
        <begin position="326"/>
        <end position="391"/>
    </location>
</feature>
<feature type="compositionally biased region" description="Pro residues" evidence="3">
    <location>
        <begin position="158"/>
        <end position="182"/>
    </location>
</feature>
<dbReference type="EMBL" id="KE125436">
    <property type="protein sequence ID" value="EPB68447.1"/>
    <property type="molecule type" value="Genomic_DNA"/>
</dbReference>
<dbReference type="SUPFAM" id="SSF48366">
    <property type="entry name" value="Ras GEF"/>
    <property type="match status" value="1"/>
</dbReference>
<dbReference type="PANTHER" id="PTHR23113:SF249">
    <property type="entry name" value="RAP GUANINE NUCLEOTIDE EXCHANGE FACTOR 6"/>
    <property type="match status" value="1"/>
</dbReference>
<organism evidence="7 8">
    <name type="scientific">Ancylostoma ceylanicum</name>
    <dbReference type="NCBI Taxonomy" id="53326"/>
    <lineage>
        <taxon>Eukaryota</taxon>
        <taxon>Metazoa</taxon>
        <taxon>Ecdysozoa</taxon>
        <taxon>Nematoda</taxon>
        <taxon>Chromadorea</taxon>
        <taxon>Rhabditida</taxon>
        <taxon>Rhabditina</taxon>
        <taxon>Rhabditomorpha</taxon>
        <taxon>Strongyloidea</taxon>
        <taxon>Ancylostomatidae</taxon>
        <taxon>Ancylostomatinae</taxon>
        <taxon>Ancylostoma</taxon>
    </lineage>
</organism>